<keyword evidence="1" id="KW-0812">Transmembrane</keyword>
<protein>
    <submittedName>
        <fullName evidence="2">Uncharacterized protein</fullName>
    </submittedName>
</protein>
<organism evidence="2 3">
    <name type="scientific">Nocardia seriolae</name>
    <dbReference type="NCBI Taxonomy" id="37332"/>
    <lineage>
        <taxon>Bacteria</taxon>
        <taxon>Bacillati</taxon>
        <taxon>Actinomycetota</taxon>
        <taxon>Actinomycetes</taxon>
        <taxon>Mycobacteriales</taxon>
        <taxon>Nocardiaceae</taxon>
        <taxon>Nocardia</taxon>
    </lineage>
</organism>
<evidence type="ECO:0000256" key="1">
    <source>
        <dbReference type="SAM" id="Phobius"/>
    </source>
</evidence>
<feature type="transmembrane region" description="Helical" evidence="1">
    <location>
        <begin position="26"/>
        <end position="45"/>
    </location>
</feature>
<dbReference type="RefSeq" id="WP_143161286.1">
    <property type="nucleotide sequence ID" value="NZ_AP017900.1"/>
</dbReference>
<evidence type="ECO:0000313" key="2">
    <source>
        <dbReference type="EMBL" id="APA97755.1"/>
    </source>
</evidence>
<name>A0ABC8ATL5_9NOCA</name>
<evidence type="ECO:0000313" key="3">
    <source>
        <dbReference type="Proteomes" id="UP000180166"/>
    </source>
</evidence>
<gene>
    <name evidence="2" type="ORF">NS506_03705</name>
</gene>
<dbReference type="KEGG" id="nsr:NS506_03705"/>
<sequence>MYQTTGQVMNFGYFVVQQPRRINAKIAGIVVGALLLGGIAGQALLPDAVHNADESQPSVVSTMVPAQPVGW</sequence>
<reference evidence="2 3" key="1">
    <citation type="submission" date="2016-10" db="EMBL/GenBank/DDBJ databases">
        <title>Genome sequence of Nocardia seriolae strain EM150506, isolated from Anguila japonica.</title>
        <authorList>
            <person name="Han H.-J."/>
        </authorList>
    </citation>
    <scope>NUCLEOTIDE SEQUENCE [LARGE SCALE GENOMIC DNA]</scope>
    <source>
        <strain evidence="2 3">EM150506</strain>
    </source>
</reference>
<dbReference type="Proteomes" id="UP000180166">
    <property type="component" value="Chromosome"/>
</dbReference>
<dbReference type="GeneID" id="93376228"/>
<accession>A0ABC8ATL5</accession>
<dbReference type="EMBL" id="CP017839">
    <property type="protein sequence ID" value="APA97755.1"/>
    <property type="molecule type" value="Genomic_DNA"/>
</dbReference>
<keyword evidence="1" id="KW-1133">Transmembrane helix</keyword>
<dbReference type="AlphaFoldDB" id="A0ABC8ATL5"/>
<keyword evidence="1" id="KW-0472">Membrane</keyword>
<proteinExistence type="predicted"/>